<feature type="transmembrane region" description="Helical" evidence="2">
    <location>
        <begin position="287"/>
        <end position="311"/>
    </location>
</feature>
<accession>A0AAU9VBF2</accession>
<feature type="transmembrane region" description="Helical" evidence="2">
    <location>
        <begin position="361"/>
        <end position="379"/>
    </location>
</feature>
<keyword evidence="7" id="KW-1185">Reference proteome</keyword>
<feature type="domain" description="Acyltransferase 3" evidence="4">
    <location>
        <begin position="275"/>
        <end position="657"/>
    </location>
</feature>
<comment type="caution">
    <text evidence="6">The sequence shown here is derived from an EMBL/GenBank/DDBJ whole genome shotgun (WGS) entry which is preliminary data.</text>
</comment>
<dbReference type="GO" id="GO:0016747">
    <property type="term" value="F:acyltransferase activity, transferring groups other than amino-acyl groups"/>
    <property type="evidence" value="ECO:0007669"/>
    <property type="project" value="InterPro"/>
</dbReference>
<evidence type="ECO:0000256" key="3">
    <source>
        <dbReference type="SAM" id="SignalP"/>
    </source>
</evidence>
<dbReference type="InterPro" id="IPR002656">
    <property type="entry name" value="Acyl_transf_3_dom"/>
</dbReference>
<evidence type="ECO:0000313" key="7">
    <source>
        <dbReference type="Proteomes" id="UP001153954"/>
    </source>
</evidence>
<feature type="transmembrane region" description="Helical" evidence="2">
    <location>
        <begin position="323"/>
        <end position="341"/>
    </location>
</feature>
<evidence type="ECO:0000259" key="5">
    <source>
        <dbReference type="Pfam" id="PF20146"/>
    </source>
</evidence>
<dbReference type="PANTHER" id="PTHR11161:SF0">
    <property type="entry name" value="O-ACYLTRANSFERASE LIKE PROTEIN"/>
    <property type="match status" value="1"/>
</dbReference>
<feature type="transmembrane region" description="Helical" evidence="2">
    <location>
        <begin position="451"/>
        <end position="472"/>
    </location>
</feature>
<feature type="transmembrane region" description="Helical" evidence="2">
    <location>
        <begin position="424"/>
        <end position="444"/>
    </location>
</feature>
<proteinExistence type="predicted"/>
<dbReference type="InterPro" id="IPR052728">
    <property type="entry name" value="O2_lipid_transport_reg"/>
</dbReference>
<keyword evidence="2" id="KW-1133">Transmembrane helix</keyword>
<feature type="region of interest" description="Disordered" evidence="1">
    <location>
        <begin position="678"/>
        <end position="700"/>
    </location>
</feature>
<keyword evidence="2" id="KW-0472">Membrane</keyword>
<dbReference type="AlphaFoldDB" id="A0AAU9VBF2"/>
<feature type="transmembrane region" description="Helical" evidence="2">
    <location>
        <begin position="530"/>
        <end position="549"/>
    </location>
</feature>
<dbReference type="Pfam" id="PF01757">
    <property type="entry name" value="Acyl_transf_3"/>
    <property type="match status" value="1"/>
</dbReference>
<dbReference type="InterPro" id="IPR006621">
    <property type="entry name" value="Nose-resist-to-fluoxetine_N"/>
</dbReference>
<evidence type="ECO:0000256" key="1">
    <source>
        <dbReference type="SAM" id="MobiDB-lite"/>
    </source>
</evidence>
<protein>
    <recommendedName>
        <fullName evidence="8">Nose resistant to fluoxetine protein 6</fullName>
    </recommendedName>
</protein>
<dbReference type="Proteomes" id="UP001153954">
    <property type="component" value="Unassembled WGS sequence"/>
</dbReference>
<evidence type="ECO:0000313" key="6">
    <source>
        <dbReference type="EMBL" id="CAH2108553.1"/>
    </source>
</evidence>
<reference evidence="6" key="1">
    <citation type="submission" date="2022-03" db="EMBL/GenBank/DDBJ databases">
        <authorList>
            <person name="Tunstrom K."/>
        </authorList>
    </citation>
    <scope>NUCLEOTIDE SEQUENCE</scope>
</reference>
<keyword evidence="3" id="KW-0732">Signal</keyword>
<feature type="transmembrane region" description="Helical" evidence="2">
    <location>
        <begin position="610"/>
        <end position="630"/>
    </location>
</feature>
<feature type="transmembrane region" description="Helical" evidence="2">
    <location>
        <begin position="569"/>
        <end position="589"/>
    </location>
</feature>
<feature type="transmembrane region" description="Helical" evidence="2">
    <location>
        <begin position="642"/>
        <end position="672"/>
    </location>
</feature>
<feature type="transmembrane region" description="Helical" evidence="2">
    <location>
        <begin position="500"/>
        <end position="518"/>
    </location>
</feature>
<dbReference type="PANTHER" id="PTHR11161">
    <property type="entry name" value="O-ACYLTRANSFERASE"/>
    <property type="match status" value="1"/>
</dbReference>
<keyword evidence="2" id="KW-0812">Transmembrane</keyword>
<name>A0AAU9VBF2_EUPED</name>
<feature type="chain" id="PRO_5043358970" description="Nose resistant to fluoxetine protein 6" evidence="3">
    <location>
        <begin position="21"/>
        <end position="755"/>
    </location>
</feature>
<organism evidence="6 7">
    <name type="scientific">Euphydryas editha</name>
    <name type="common">Edith's checkerspot</name>
    <dbReference type="NCBI Taxonomy" id="104508"/>
    <lineage>
        <taxon>Eukaryota</taxon>
        <taxon>Metazoa</taxon>
        <taxon>Ecdysozoa</taxon>
        <taxon>Arthropoda</taxon>
        <taxon>Hexapoda</taxon>
        <taxon>Insecta</taxon>
        <taxon>Pterygota</taxon>
        <taxon>Neoptera</taxon>
        <taxon>Endopterygota</taxon>
        <taxon>Lepidoptera</taxon>
        <taxon>Glossata</taxon>
        <taxon>Ditrysia</taxon>
        <taxon>Papilionoidea</taxon>
        <taxon>Nymphalidae</taxon>
        <taxon>Nymphalinae</taxon>
        <taxon>Euphydryas</taxon>
    </lineage>
</organism>
<evidence type="ECO:0000256" key="2">
    <source>
        <dbReference type="SAM" id="Phobius"/>
    </source>
</evidence>
<gene>
    <name evidence="6" type="ORF">EEDITHA_LOCUS22477</name>
</gene>
<feature type="compositionally biased region" description="Basic and acidic residues" evidence="1">
    <location>
        <begin position="722"/>
        <end position="741"/>
    </location>
</feature>
<evidence type="ECO:0008006" key="8">
    <source>
        <dbReference type="Google" id="ProtNLM"/>
    </source>
</evidence>
<feature type="signal peptide" evidence="3">
    <location>
        <begin position="1"/>
        <end position="20"/>
    </location>
</feature>
<feature type="region of interest" description="Disordered" evidence="1">
    <location>
        <begin position="715"/>
        <end position="755"/>
    </location>
</feature>
<dbReference type="EMBL" id="CAKOGL010000031">
    <property type="protein sequence ID" value="CAH2108553.1"/>
    <property type="molecule type" value="Genomic_DNA"/>
</dbReference>
<sequence length="755" mass="86575">MNLFINLLVLFGGVLYFANARLVIDENTPKRLFNEELYNSVIDRDECRRQVDYLRRDPVLLAQFLEAGARLPRGFFEMNFADLGNYEQCLNIRSENGDIQIEGKYYLIRIPLEQEFRLPFNMPFNFNVTNRKAIRVKKFFNDIQEFTIRTDAEGSDSELPIQILAVDVAVCVPKPCTTQDWITNMLFNVSAFGFQYEELFARLPDDKPWAPADYVAIAIFSLLGFITILSTFYDVNHIVIQKRDPKKANIYLRSFSVYSNTRRLLTFTPNANALNCLDGIRSISMMWVIIGHTFQMHTLNSNLSVLLQWLISGDAVWITTGPYTVDSFFLMAGILLTYTTVGKMTGIQFIKRLHLFYLNRLLRMFPLLASIVLLEASVFHRVSDGPYWETVANNVQNCRSFWWTTLLHVQNFVNPDHICIVHSWYIAIDIQLYIVSPIILYWVLGKSKTAAWLALIGGLLAILTAGTVWNFIKNMPSISASIPRYDEQTFYLQNYYYLPWTRGAPFFLGMIVGYALYLNKGKKIHLNMGFVLTSWVISLGLIASTFYASYATMQLDWDNQTADNFINSFMRLIWCIGLSWIIFACVKGYGGPINWLLTLSVWKLPARISFAMYLYHYPITFIVAGSQLATVHFSVGARIYEFMALFSLAFLLAFFMTVVVDAPFSVLIKILMEGGQRRDRGRRPAQNGVNSKPGPIPEKNIEDLERTVITTLEKNNPISVQHLEENSASHDKNGIPEKPEEIGEPLPPSKEMERM</sequence>
<feature type="domain" description="Nose resistant-to-fluoxetine protein N-terminal" evidence="5">
    <location>
        <begin position="60"/>
        <end position="180"/>
    </location>
</feature>
<evidence type="ECO:0000259" key="4">
    <source>
        <dbReference type="Pfam" id="PF01757"/>
    </source>
</evidence>
<feature type="transmembrane region" description="Helical" evidence="2">
    <location>
        <begin position="214"/>
        <end position="233"/>
    </location>
</feature>
<dbReference type="Pfam" id="PF20146">
    <property type="entry name" value="NRF"/>
    <property type="match status" value="1"/>
</dbReference>